<name>A0A4R7S5U1_9BACT</name>
<dbReference type="EMBL" id="SOCA01000002">
    <property type="protein sequence ID" value="TDU72765.1"/>
    <property type="molecule type" value="Genomic_DNA"/>
</dbReference>
<gene>
    <name evidence="1" type="ORF">EI77_01230</name>
</gene>
<keyword evidence="2" id="KW-1185">Reference proteome</keyword>
<proteinExistence type="predicted"/>
<accession>A0A4R7S5U1</accession>
<dbReference type="Proteomes" id="UP000295662">
    <property type="component" value="Unassembled WGS sequence"/>
</dbReference>
<dbReference type="RefSeq" id="WP_133793887.1">
    <property type="nucleotide sequence ID" value="NZ_SOCA01000002.1"/>
</dbReference>
<evidence type="ECO:0000313" key="2">
    <source>
        <dbReference type="Proteomes" id="UP000295662"/>
    </source>
</evidence>
<organism evidence="1 2">
    <name type="scientific">Prosthecobacter fusiformis</name>
    <dbReference type="NCBI Taxonomy" id="48464"/>
    <lineage>
        <taxon>Bacteria</taxon>
        <taxon>Pseudomonadati</taxon>
        <taxon>Verrucomicrobiota</taxon>
        <taxon>Verrucomicrobiia</taxon>
        <taxon>Verrucomicrobiales</taxon>
        <taxon>Verrucomicrobiaceae</taxon>
        <taxon>Prosthecobacter</taxon>
    </lineage>
</organism>
<evidence type="ECO:0000313" key="1">
    <source>
        <dbReference type="EMBL" id="TDU72765.1"/>
    </source>
</evidence>
<dbReference type="AlphaFoldDB" id="A0A4R7S5U1"/>
<dbReference type="Gene3D" id="3.30.700.10">
    <property type="entry name" value="Glycoprotein, Type 4 Pilin"/>
    <property type="match status" value="1"/>
</dbReference>
<sequence>MAEDDIDEPPVQETNLDDAQDSQINRMAGCARMGKWMVMATLAIFLSVSLYRCATGSPGILGTPPINLKTKATMKDVQVALGHYRTEYGAFPTLVPGSSKDVQTRSSGDLIVALLGEDEKTNPRLIKFLAVPVAKNGKKGLLTVGTERQLTDAWGERYHILLDADLDNHIANPEAKPGNVSTKIPPTIAASVIIYSSGPDRDPNTWEDNICSWR</sequence>
<protein>
    <submittedName>
        <fullName evidence="1">Uncharacterized protein</fullName>
    </submittedName>
</protein>
<dbReference type="OrthoDB" id="196092at2"/>
<reference evidence="1 2" key="1">
    <citation type="submission" date="2019-03" db="EMBL/GenBank/DDBJ databases">
        <title>Genomic Encyclopedia of Archaeal and Bacterial Type Strains, Phase II (KMG-II): from individual species to whole genera.</title>
        <authorList>
            <person name="Goeker M."/>
        </authorList>
    </citation>
    <scope>NUCLEOTIDE SEQUENCE [LARGE SCALE GENOMIC DNA]</scope>
    <source>
        <strain evidence="1 2">ATCC 25309</strain>
    </source>
</reference>
<comment type="caution">
    <text evidence="1">The sequence shown here is derived from an EMBL/GenBank/DDBJ whole genome shotgun (WGS) entry which is preliminary data.</text>
</comment>